<name>A0ABV4UJC5_9RHOO</name>
<comment type="similarity">
    <text evidence="1 7">Belongs to the CcmH/CycL/Ccl2/NrfF family.</text>
</comment>
<proteinExistence type="inferred from homology"/>
<keyword evidence="5" id="KW-0201">Cytochrome c-type biogenesis</keyword>
<dbReference type="InterPro" id="IPR038297">
    <property type="entry name" value="CcmH/CycL/NrfF/Ccl2_sf"/>
</dbReference>
<gene>
    <name evidence="9" type="ORF">ABCS64_11570</name>
</gene>
<protein>
    <recommendedName>
        <fullName evidence="7">Cytochrome c-type biogenesis protein</fullName>
    </recommendedName>
</protein>
<evidence type="ECO:0000313" key="10">
    <source>
        <dbReference type="Proteomes" id="UP001574673"/>
    </source>
</evidence>
<dbReference type="InterPro" id="IPR005616">
    <property type="entry name" value="CcmH/CycL/Ccl2/NrfF_N"/>
</dbReference>
<keyword evidence="4 7" id="KW-0732">Signal</keyword>
<feature type="domain" description="CcmH/CycL/Ccl2/NrfF N-terminal" evidence="8">
    <location>
        <begin position="58"/>
        <end position="190"/>
    </location>
</feature>
<evidence type="ECO:0000259" key="8">
    <source>
        <dbReference type="Pfam" id="PF03918"/>
    </source>
</evidence>
<sequence>MSGRSMRHDCLRSLCLLRSFLRLLRPFRRGALFCAALCCGLTASVAYAAYAHAADAGASAAAVPRAERSAADAAEERLAAISSGLRCLVCQNESLAASQAGLARDLRREILAMIAAGKSDGEIVDFMVSRYGDFIRYQPPFKPSTWLLWVGPFLWLVGGLGLLLVVLRRQRHAAEAPLNTADRQRADRLLADEGSDRVEKER</sequence>
<evidence type="ECO:0000256" key="5">
    <source>
        <dbReference type="ARBA" id="ARBA00022748"/>
    </source>
</evidence>
<keyword evidence="10" id="KW-1185">Reference proteome</keyword>
<dbReference type="Pfam" id="PF03918">
    <property type="entry name" value="CcmH"/>
    <property type="match status" value="1"/>
</dbReference>
<organism evidence="9 10">
    <name type="scientific">Dentiradicibacter hellwigii</name>
    <dbReference type="NCBI Taxonomy" id="3149053"/>
    <lineage>
        <taxon>Bacteria</taxon>
        <taxon>Pseudomonadati</taxon>
        <taxon>Pseudomonadota</taxon>
        <taxon>Betaproteobacteria</taxon>
        <taxon>Rhodocyclales</taxon>
        <taxon>Rhodocyclaceae</taxon>
        <taxon>Dentiradicibacter</taxon>
    </lineage>
</organism>
<comment type="caution">
    <text evidence="9">The sequence shown here is derived from an EMBL/GenBank/DDBJ whole genome shotgun (WGS) entry which is preliminary data.</text>
</comment>
<dbReference type="EMBL" id="JBEUWX010000003">
    <property type="protein sequence ID" value="MFA9950955.1"/>
    <property type="molecule type" value="Genomic_DNA"/>
</dbReference>
<keyword evidence="2 7" id="KW-0349">Heme</keyword>
<dbReference type="Proteomes" id="UP001574673">
    <property type="component" value="Unassembled WGS sequence"/>
</dbReference>
<evidence type="ECO:0000256" key="4">
    <source>
        <dbReference type="ARBA" id="ARBA00022729"/>
    </source>
</evidence>
<dbReference type="CDD" id="cd16378">
    <property type="entry name" value="CcmH_N"/>
    <property type="match status" value="1"/>
</dbReference>
<feature type="transmembrane region" description="Helical" evidence="7">
    <location>
        <begin position="146"/>
        <end position="167"/>
    </location>
</feature>
<keyword evidence="7" id="KW-1133">Transmembrane helix</keyword>
<evidence type="ECO:0000256" key="2">
    <source>
        <dbReference type="ARBA" id="ARBA00022617"/>
    </source>
</evidence>
<keyword evidence="7" id="KW-0472">Membrane</keyword>
<keyword evidence="3 7" id="KW-0479">Metal-binding</keyword>
<keyword evidence="6 7" id="KW-0408">Iron</keyword>
<keyword evidence="7" id="KW-0812">Transmembrane</keyword>
<evidence type="ECO:0000256" key="1">
    <source>
        <dbReference type="ARBA" id="ARBA00010342"/>
    </source>
</evidence>
<dbReference type="InterPro" id="IPR051263">
    <property type="entry name" value="C-type_cytochrome_biogenesis"/>
</dbReference>
<evidence type="ECO:0000313" key="9">
    <source>
        <dbReference type="EMBL" id="MFA9950955.1"/>
    </source>
</evidence>
<accession>A0ABV4UJC5</accession>
<dbReference type="PANTHER" id="PTHR47870:SF1">
    <property type="entry name" value="CYTOCHROME C-TYPE BIOGENESIS PROTEIN CCMH"/>
    <property type="match status" value="1"/>
</dbReference>
<comment type="function">
    <text evidence="7">Possible subunit of a heme lyase.</text>
</comment>
<evidence type="ECO:0000256" key="3">
    <source>
        <dbReference type="ARBA" id="ARBA00022723"/>
    </source>
</evidence>
<evidence type="ECO:0000256" key="7">
    <source>
        <dbReference type="RuleBase" id="RU364112"/>
    </source>
</evidence>
<feature type="chain" id="PRO_5044971342" description="Cytochrome c-type biogenesis protein" evidence="7">
    <location>
        <begin position="49"/>
        <end position="202"/>
    </location>
</feature>
<dbReference type="Gene3D" id="1.10.8.640">
    <property type="entry name" value="Cytochrome C biogenesis protein"/>
    <property type="match status" value="1"/>
</dbReference>
<evidence type="ECO:0000256" key="6">
    <source>
        <dbReference type="ARBA" id="ARBA00023004"/>
    </source>
</evidence>
<reference evidence="10" key="1">
    <citation type="submission" date="2024-06" db="EMBL/GenBank/DDBJ databases">
        <title>Radixoralia hellwigii gen. nov., sp nov., isolated from a root canal in the human oral cavity.</title>
        <authorList>
            <person name="Bartsch S."/>
            <person name="Wittmer A."/>
            <person name="Schulz A.-K."/>
            <person name="Neumann-Schaal M."/>
            <person name="Wolf J."/>
            <person name="Gronow S."/>
            <person name="Tennert C."/>
            <person name="Haecker G."/>
            <person name="Cieplik F."/>
            <person name="Al-Ahmad A."/>
        </authorList>
    </citation>
    <scope>NUCLEOTIDE SEQUENCE [LARGE SCALE GENOMIC DNA]</scope>
    <source>
        <strain evidence="10">Wk13</strain>
    </source>
</reference>
<dbReference type="RefSeq" id="WP_418892041.1">
    <property type="nucleotide sequence ID" value="NZ_JBEUWX010000003.1"/>
</dbReference>
<dbReference type="PANTHER" id="PTHR47870">
    <property type="entry name" value="CYTOCHROME C-TYPE BIOGENESIS PROTEIN CCMH"/>
    <property type="match status" value="1"/>
</dbReference>
<feature type="signal peptide" evidence="7">
    <location>
        <begin position="1"/>
        <end position="48"/>
    </location>
</feature>